<dbReference type="InterPro" id="IPR006472">
    <property type="entry name" value="Citrate_lyase_asu"/>
</dbReference>
<dbReference type="GO" id="GO:0008814">
    <property type="term" value="F:citrate CoA-transferase activity"/>
    <property type="evidence" value="ECO:0007669"/>
    <property type="project" value="UniProtKB-EC"/>
</dbReference>
<dbReference type="GO" id="GO:0009346">
    <property type="term" value="C:ATP-independent citrate lyase complex"/>
    <property type="evidence" value="ECO:0007669"/>
    <property type="project" value="InterPro"/>
</dbReference>
<accession>Q7P3N3</accession>
<dbReference type="EC" id="4.1.3.6" evidence="1"/>
<dbReference type="AlphaFoldDB" id="Q7P3N3"/>
<dbReference type="GO" id="GO:0006084">
    <property type="term" value="P:acetyl-CoA metabolic process"/>
    <property type="evidence" value="ECO:0007669"/>
    <property type="project" value="InterPro"/>
</dbReference>
<dbReference type="GO" id="GO:0008815">
    <property type="term" value="F:citrate (pro-3S)-lyase activity"/>
    <property type="evidence" value="ECO:0007669"/>
    <property type="project" value="UniProtKB-EC"/>
</dbReference>
<gene>
    <name evidence="1" type="ORF">FNV0117</name>
</gene>
<dbReference type="InterPro" id="IPR037171">
    <property type="entry name" value="NagB/RpiA_transferase-like"/>
</dbReference>
<evidence type="ECO:0000313" key="1">
    <source>
        <dbReference type="EMBL" id="EAA23185.1"/>
    </source>
</evidence>
<dbReference type="PANTHER" id="PTHR40596:SF1">
    <property type="entry name" value="CITRATE LYASE ALPHA CHAIN"/>
    <property type="match status" value="1"/>
</dbReference>
<dbReference type="PANTHER" id="PTHR40596">
    <property type="entry name" value="CITRATE LYASE ALPHA CHAIN"/>
    <property type="match status" value="1"/>
</dbReference>
<name>Q7P3N3_FUSVC</name>
<keyword evidence="1" id="KW-0808">Transferase</keyword>
<dbReference type="GO" id="GO:0005737">
    <property type="term" value="C:cytoplasm"/>
    <property type="evidence" value="ECO:0007669"/>
    <property type="project" value="InterPro"/>
</dbReference>
<dbReference type="SUPFAM" id="SSF100950">
    <property type="entry name" value="NagB/RpiA/CoA transferase-like"/>
    <property type="match status" value="1"/>
</dbReference>
<comment type="caution">
    <text evidence="1">The sequence shown here is derived from an EMBL/GenBank/DDBJ whole genome shotgun (WGS) entry which is preliminary data.</text>
</comment>
<proteinExistence type="predicted"/>
<sequence length="128" mass="13934">MEFKEEHPGGHPDTAAGSKCCIIVTPLTRGRMATVCENVVTITTPGDCVDILVTDYGIAVNPLRQDLVECLDNAGIKHVSIEELKNKAYSLVGTPADLKWEDKVVAIVEARDGTILDVVRKIKPYTLD</sequence>
<dbReference type="Gene3D" id="3.40.1080.10">
    <property type="entry name" value="Glutaconate Coenzyme A-transferase"/>
    <property type="match status" value="1"/>
</dbReference>
<reference evidence="1 2" key="1">
    <citation type="journal article" date="2003" name="Genome Res.">
        <title>Genome analysis of F. nucleatum sub spp vincentii and its comparison with the genome of F. nucleatum ATCC 25586.</title>
        <authorList>
            <person name="Kapatral V."/>
            <person name="Ivanova N."/>
            <person name="Anderson I."/>
            <person name="Reznik G."/>
            <person name="Bhattacharyya A."/>
            <person name="Gardner W.L."/>
            <person name="Mikhailova N."/>
            <person name="Lapidus A."/>
            <person name="Larsen N."/>
            <person name="D'Souza M."/>
            <person name="Walunas T."/>
            <person name="Haselkorn R."/>
            <person name="Overbeek R."/>
            <person name="Kyrpides N."/>
        </authorList>
    </citation>
    <scope>NUCLEOTIDE SEQUENCE [LARGE SCALE GENOMIC DNA]</scope>
    <source>
        <strain evidence="1 2">ATCC 49256</strain>
    </source>
</reference>
<evidence type="ECO:0000313" key="2">
    <source>
        <dbReference type="Proteomes" id="UP000006454"/>
    </source>
</evidence>
<dbReference type="Proteomes" id="UP000006454">
    <property type="component" value="Unassembled WGS sequence"/>
</dbReference>
<dbReference type="EMBL" id="AABF01000202">
    <property type="protein sequence ID" value="EAA23185.1"/>
    <property type="molecule type" value="Genomic_DNA"/>
</dbReference>
<organism evidence="1 2">
    <name type="scientific">Fusobacterium vincentii ATCC 49256</name>
    <dbReference type="NCBI Taxonomy" id="209882"/>
    <lineage>
        <taxon>Bacteria</taxon>
        <taxon>Fusobacteriati</taxon>
        <taxon>Fusobacteriota</taxon>
        <taxon>Fusobacteriia</taxon>
        <taxon>Fusobacteriales</taxon>
        <taxon>Fusobacteriaceae</taxon>
        <taxon>Fusobacterium</taxon>
    </lineage>
</organism>
<dbReference type="Pfam" id="PF04223">
    <property type="entry name" value="CitF"/>
    <property type="match status" value="1"/>
</dbReference>
<protein>
    <submittedName>
        <fullName evidence="1">Citrate lyase alpha chain</fullName>
        <ecNumber evidence="1">2.8.3.10</ecNumber>
        <ecNumber evidence="1">4.1.3.6</ecNumber>
    </submittedName>
</protein>
<dbReference type="EC" id="2.8.3.10" evidence="1"/>
<keyword evidence="1" id="KW-0456">Lyase</keyword>